<evidence type="ECO:0000256" key="2">
    <source>
        <dbReference type="ARBA" id="ARBA00023015"/>
    </source>
</evidence>
<evidence type="ECO:0000259" key="7">
    <source>
        <dbReference type="Pfam" id="PF04542"/>
    </source>
</evidence>
<evidence type="ECO:0000256" key="6">
    <source>
        <dbReference type="HAMAP-Rule" id="MF_02064"/>
    </source>
</evidence>
<keyword evidence="6" id="KW-0346">Stress response</keyword>
<evidence type="ECO:0000256" key="5">
    <source>
        <dbReference type="ARBA" id="ARBA00023163"/>
    </source>
</evidence>
<evidence type="ECO:0000256" key="4">
    <source>
        <dbReference type="ARBA" id="ARBA00023125"/>
    </source>
</evidence>
<dbReference type="GO" id="GO:0003677">
    <property type="term" value="F:DNA binding"/>
    <property type="evidence" value="ECO:0007669"/>
    <property type="project" value="UniProtKB-UniRule"/>
</dbReference>
<comment type="similarity">
    <text evidence="6">Belongs to the sigma-70 factor family. SigI subfamily.</text>
</comment>
<reference evidence="8 9" key="1">
    <citation type="submission" date="2019-06" db="EMBL/GenBank/DDBJ databases">
        <title>Psychrobacillus vulpis sp. nov., a new species isolated from feces of a red fox that inhabits in The Tablas de Daimiel Natural Park, Albacete, Spain.</title>
        <authorList>
            <person name="Rodriguez M."/>
            <person name="Reina J.C."/>
            <person name="Bejar V."/>
            <person name="Llamas I."/>
        </authorList>
    </citation>
    <scope>NUCLEOTIDE SEQUENCE [LARGE SCALE GENOMIC DNA]</scope>
    <source>
        <strain evidence="8 9">Z8</strain>
    </source>
</reference>
<comment type="activity regulation">
    <text evidence="6">Negatively regulated by the anti-sigma-I factor RsgI.</text>
</comment>
<dbReference type="SUPFAM" id="SSF88946">
    <property type="entry name" value="Sigma2 domain of RNA polymerase sigma factors"/>
    <property type="match status" value="1"/>
</dbReference>
<feature type="domain" description="RNA polymerase sigma-70 region 2" evidence="7">
    <location>
        <begin position="42"/>
        <end position="105"/>
    </location>
</feature>
<comment type="subunit">
    <text evidence="6">Interacts with RsgI.</text>
</comment>
<comment type="caution">
    <text evidence="8">The sequence shown here is derived from an EMBL/GenBank/DDBJ whole genome shotgun (WGS) entry which is preliminary data.</text>
</comment>
<dbReference type="GO" id="GO:0005737">
    <property type="term" value="C:cytoplasm"/>
    <property type="evidence" value="ECO:0007669"/>
    <property type="project" value="UniProtKB-SubCell"/>
</dbReference>
<accession>A0A544TUR4</accession>
<organism evidence="8 9">
    <name type="scientific">Psychrobacillus vulpis</name>
    <dbReference type="NCBI Taxonomy" id="2325572"/>
    <lineage>
        <taxon>Bacteria</taxon>
        <taxon>Bacillati</taxon>
        <taxon>Bacillota</taxon>
        <taxon>Bacilli</taxon>
        <taxon>Bacillales</taxon>
        <taxon>Bacillaceae</taxon>
        <taxon>Psychrobacillus</taxon>
    </lineage>
</organism>
<dbReference type="AlphaFoldDB" id="A0A544TUR4"/>
<dbReference type="PANTHER" id="PTHR30385">
    <property type="entry name" value="SIGMA FACTOR F FLAGELLAR"/>
    <property type="match status" value="1"/>
</dbReference>
<sequence>MLLSIIQGIFKTKTKQTMSELAQKAKAGDEEVLSDLLFAFTPFMKKTASFICKRPIDEHDEEFSIAMNGFHEAVMAFDHTESASLQTFAHLIIKRRMVDYIRKESARKEKVFLMQSASEEEYISEQHYLLDKQSITTYTENQQTAARREELIRFSEILVVYNLSFEELTKAAPKHADARKTAFQIAQIIADSEEFYDYLLKNKRLPMKEIEALVEVSRKTLERHRKYMIAVVLLLNSDLVYIKDYVKGEII</sequence>
<proteinExistence type="inferred from homology"/>
<protein>
    <recommendedName>
        <fullName evidence="6">RNA polymerase sigma factor SigI</fullName>
    </recommendedName>
</protein>
<dbReference type="Proteomes" id="UP000316626">
    <property type="component" value="Unassembled WGS sequence"/>
</dbReference>
<evidence type="ECO:0000256" key="3">
    <source>
        <dbReference type="ARBA" id="ARBA00023082"/>
    </source>
</evidence>
<comment type="function">
    <text evidence="6">Sigma factors are initiation factors that promote the attachment of RNA polymerase to specific initiation sites and are then released.</text>
</comment>
<dbReference type="Pfam" id="PF04542">
    <property type="entry name" value="Sigma70_r2"/>
    <property type="match status" value="1"/>
</dbReference>
<dbReference type="InterPro" id="IPR013325">
    <property type="entry name" value="RNA_pol_sigma_r2"/>
</dbReference>
<keyword evidence="5 6" id="KW-0804">Transcription</keyword>
<dbReference type="OrthoDB" id="3190733at2"/>
<evidence type="ECO:0000313" key="8">
    <source>
        <dbReference type="EMBL" id="TQR21208.1"/>
    </source>
</evidence>
<evidence type="ECO:0000256" key="1">
    <source>
        <dbReference type="ARBA" id="ARBA00022490"/>
    </source>
</evidence>
<dbReference type="EMBL" id="VDGI01000002">
    <property type="protein sequence ID" value="TQR21208.1"/>
    <property type="molecule type" value="Genomic_DNA"/>
</dbReference>
<dbReference type="HAMAP" id="MF_02064">
    <property type="entry name" value="Sigma70_SigI"/>
    <property type="match status" value="1"/>
</dbReference>
<keyword evidence="2 6" id="KW-0805">Transcription regulation</keyword>
<dbReference type="GO" id="GO:0016987">
    <property type="term" value="F:sigma factor activity"/>
    <property type="evidence" value="ECO:0007669"/>
    <property type="project" value="UniProtKB-UniRule"/>
</dbReference>
<dbReference type="RefSeq" id="WP_142641099.1">
    <property type="nucleotide sequence ID" value="NZ_VDGI01000002.1"/>
</dbReference>
<evidence type="ECO:0000313" key="9">
    <source>
        <dbReference type="Proteomes" id="UP000316626"/>
    </source>
</evidence>
<keyword evidence="9" id="KW-1185">Reference proteome</keyword>
<dbReference type="Gene3D" id="1.10.1740.10">
    <property type="match status" value="1"/>
</dbReference>
<dbReference type="InterPro" id="IPR007627">
    <property type="entry name" value="RNA_pol_sigma70_r2"/>
</dbReference>
<dbReference type="NCBIfam" id="TIGR02895">
    <property type="entry name" value="spore_sigI"/>
    <property type="match status" value="1"/>
</dbReference>
<feature type="DNA-binding region" description="H-T-H motif" evidence="6">
    <location>
        <begin position="207"/>
        <end position="226"/>
    </location>
</feature>
<dbReference type="GO" id="GO:0006352">
    <property type="term" value="P:DNA-templated transcription initiation"/>
    <property type="evidence" value="ECO:0007669"/>
    <property type="project" value="UniProtKB-UniRule"/>
</dbReference>
<comment type="subcellular location">
    <subcellularLocation>
        <location evidence="6">Cytoplasm</location>
    </subcellularLocation>
</comment>
<feature type="short sequence motif" description="Polymerase core binding" evidence="6">
    <location>
        <begin position="61"/>
        <end position="74"/>
    </location>
</feature>
<name>A0A544TUR4_9BACI</name>
<keyword evidence="1 6" id="KW-0963">Cytoplasm</keyword>
<dbReference type="PANTHER" id="PTHR30385:SF6">
    <property type="entry name" value="RNA POLYMERASE SIGMA FACTOR SIGI"/>
    <property type="match status" value="1"/>
</dbReference>
<gene>
    <name evidence="6 8" type="primary">sigI</name>
    <name evidence="8" type="ORF">FG384_03100</name>
</gene>
<keyword evidence="4 6" id="KW-0238">DNA-binding</keyword>
<keyword evidence="3 6" id="KW-0731">Sigma factor</keyword>
<dbReference type="InterPro" id="IPR014244">
    <property type="entry name" value="RNA_pol_sigma-I"/>
</dbReference>
<dbReference type="PIRSF" id="PIRSF038953">
    <property type="entry name" value="SigI"/>
    <property type="match status" value="1"/>
</dbReference>